<dbReference type="GO" id="GO:0007052">
    <property type="term" value="P:mitotic spindle organization"/>
    <property type="evidence" value="ECO:0007669"/>
    <property type="project" value="TreeGrafter"/>
</dbReference>
<dbReference type="EMBL" id="LSYV01000004">
    <property type="protein sequence ID" value="KXZ55294.1"/>
    <property type="molecule type" value="Genomic_DNA"/>
</dbReference>
<dbReference type="PROSITE" id="PS00411">
    <property type="entry name" value="KINESIN_MOTOR_1"/>
    <property type="match status" value="1"/>
</dbReference>
<feature type="domain" description="Kinesin motor" evidence="8">
    <location>
        <begin position="1"/>
        <end position="287"/>
    </location>
</feature>
<dbReference type="GO" id="GO:0005874">
    <property type="term" value="C:microtubule"/>
    <property type="evidence" value="ECO:0007669"/>
    <property type="project" value="UniProtKB-KW"/>
</dbReference>
<accession>A0A150GZT8</accession>
<evidence type="ECO:0000313" key="10">
    <source>
        <dbReference type="Proteomes" id="UP000075714"/>
    </source>
</evidence>
<evidence type="ECO:0000313" key="9">
    <source>
        <dbReference type="EMBL" id="KXZ55294.1"/>
    </source>
</evidence>
<dbReference type="PANTHER" id="PTHR47969:SF29">
    <property type="entry name" value="KINESIN-LIKE PROTEIN"/>
    <property type="match status" value="1"/>
</dbReference>
<dbReference type="InterPro" id="IPR036961">
    <property type="entry name" value="Kinesin_motor_dom_sf"/>
</dbReference>
<keyword evidence="6" id="KW-0175">Coiled coil</keyword>
<dbReference type="AlphaFoldDB" id="A0A150GZT8"/>
<dbReference type="Pfam" id="PF00225">
    <property type="entry name" value="Kinesin"/>
    <property type="match status" value="1"/>
</dbReference>
<dbReference type="STRING" id="33097.A0A150GZT8"/>
<keyword evidence="10" id="KW-1185">Reference proteome</keyword>
<name>A0A150GZT8_GONPE</name>
<keyword evidence="2 4" id="KW-0067">ATP-binding</keyword>
<feature type="coiled-coil region" evidence="6">
    <location>
        <begin position="559"/>
        <end position="657"/>
    </location>
</feature>
<protein>
    <recommendedName>
        <fullName evidence="5">Kinesin-like protein</fullName>
    </recommendedName>
</protein>
<dbReference type="GO" id="GO:0008017">
    <property type="term" value="F:microtubule binding"/>
    <property type="evidence" value="ECO:0007669"/>
    <property type="project" value="InterPro"/>
</dbReference>
<dbReference type="InterPro" id="IPR027640">
    <property type="entry name" value="Kinesin-like_fam"/>
</dbReference>
<reference evidence="10" key="1">
    <citation type="journal article" date="2016" name="Nat. Commun.">
        <title>The Gonium pectorale genome demonstrates co-option of cell cycle regulation during the evolution of multicellularity.</title>
        <authorList>
            <person name="Hanschen E.R."/>
            <person name="Marriage T.N."/>
            <person name="Ferris P.J."/>
            <person name="Hamaji T."/>
            <person name="Toyoda A."/>
            <person name="Fujiyama A."/>
            <person name="Neme R."/>
            <person name="Noguchi H."/>
            <person name="Minakuchi Y."/>
            <person name="Suzuki M."/>
            <person name="Kawai-Toyooka H."/>
            <person name="Smith D.R."/>
            <person name="Sparks H."/>
            <person name="Anderson J."/>
            <person name="Bakaric R."/>
            <person name="Luria V."/>
            <person name="Karger A."/>
            <person name="Kirschner M.W."/>
            <person name="Durand P.M."/>
            <person name="Michod R.E."/>
            <person name="Nozaki H."/>
            <person name="Olson B.J."/>
        </authorList>
    </citation>
    <scope>NUCLEOTIDE SEQUENCE [LARGE SCALE GENOMIC DNA]</scope>
    <source>
        <strain evidence="10">NIES-2863</strain>
    </source>
</reference>
<feature type="coiled-coil region" evidence="6">
    <location>
        <begin position="311"/>
        <end position="345"/>
    </location>
</feature>
<dbReference type="InterPro" id="IPR001752">
    <property type="entry name" value="Kinesin_motor_dom"/>
</dbReference>
<keyword evidence="3 4" id="KW-0505">Motor protein</keyword>
<comment type="similarity">
    <text evidence="4 5">Belongs to the TRAFAC class myosin-kinesin ATPase superfamily. Kinesin family.</text>
</comment>
<dbReference type="PROSITE" id="PS50067">
    <property type="entry name" value="KINESIN_MOTOR_2"/>
    <property type="match status" value="1"/>
</dbReference>
<proteinExistence type="inferred from homology"/>
<dbReference type="SUPFAM" id="SSF52540">
    <property type="entry name" value="P-loop containing nucleoside triphosphate hydrolases"/>
    <property type="match status" value="1"/>
</dbReference>
<dbReference type="InterPro" id="IPR027417">
    <property type="entry name" value="P-loop_NTPase"/>
</dbReference>
<evidence type="ECO:0000256" key="6">
    <source>
        <dbReference type="SAM" id="Coils"/>
    </source>
</evidence>
<sequence>MFAVTAVAGRPMAEHFLSFYNAAVIAYGQTGSGKTHTMLGTLPAPDCQEMPKEFTTPKAHAPVSLEPVTSQACKADPGNGLTYVLKASMLQIYQETVYDLLHNRPIRCTHRDNGLHSAILVDPSLVTVTSAADALKLLQLGASNRAVAETGANPVSSRSHCIFTLHMEARDTLETGVVRIRRSRLQLVDLAGSERSSKGIDTDSARQKEANAINKSLSALSLVIDRLLDSSGTQGPVPYRDSKLTFMLQDCLGGNAKTLIIANINPSPSFTPETHITLRFAFRAMRVSNQMTPEPSDQRQAGQDDVNADEVRRLTERNRVLAKKLSDLEAEHSKLRVEHVTLKAQCEAQRSDMSVMEGAVEQGNSIARFDENSVLPAVQSPHTGRGSVISGGLTPRSPVSSVTGLAAPSGASRSIATGSFARGRFGTPDLLGPVPSQRSLGTVPSGWELEGMQSNSSSPIGDPRQLCKEVKQLRQEVAMYRLFEENENQLEAELAIKLETEALLELNSGLIDDLAQRDERLRSFEELVSRPDADTLSSGFAIAHEGPDEAAAAAARLWEMELNQQLVQSKGQVEELASQVEQLQAALEAVKQDRDQQVMELQGYSTRLQASLQAQLRCHDQQIADLQHQAAAATMNCERYAQELQEAELREQKLMGDKMSSPGVSPGAGSTGNKGTWVQRFLNRKGVTIQSSPAGAVILTPKRARGMKGILLRNWRPKNQRKVR</sequence>
<feature type="region of interest" description="Disordered" evidence="7">
    <location>
        <begin position="377"/>
        <end position="408"/>
    </location>
</feature>
<evidence type="ECO:0000259" key="8">
    <source>
        <dbReference type="PROSITE" id="PS50067"/>
    </source>
</evidence>
<dbReference type="PRINTS" id="PR00380">
    <property type="entry name" value="KINESINHEAVY"/>
</dbReference>
<feature type="binding site" evidence="4">
    <location>
        <begin position="28"/>
        <end position="35"/>
    </location>
    <ligand>
        <name>ATP</name>
        <dbReference type="ChEBI" id="CHEBI:30616"/>
    </ligand>
</feature>
<organism evidence="9 10">
    <name type="scientific">Gonium pectorale</name>
    <name type="common">Green alga</name>
    <dbReference type="NCBI Taxonomy" id="33097"/>
    <lineage>
        <taxon>Eukaryota</taxon>
        <taxon>Viridiplantae</taxon>
        <taxon>Chlorophyta</taxon>
        <taxon>core chlorophytes</taxon>
        <taxon>Chlorophyceae</taxon>
        <taxon>CS clade</taxon>
        <taxon>Chlamydomonadales</taxon>
        <taxon>Volvocaceae</taxon>
        <taxon>Gonium</taxon>
    </lineage>
</organism>
<evidence type="ECO:0000256" key="1">
    <source>
        <dbReference type="ARBA" id="ARBA00022741"/>
    </source>
</evidence>
<dbReference type="GO" id="GO:0007018">
    <property type="term" value="P:microtubule-based movement"/>
    <property type="evidence" value="ECO:0007669"/>
    <property type="project" value="InterPro"/>
</dbReference>
<dbReference type="GO" id="GO:0005875">
    <property type="term" value="C:microtubule associated complex"/>
    <property type="evidence" value="ECO:0007669"/>
    <property type="project" value="TreeGrafter"/>
</dbReference>
<dbReference type="GO" id="GO:0003777">
    <property type="term" value="F:microtubule motor activity"/>
    <property type="evidence" value="ECO:0007669"/>
    <property type="project" value="InterPro"/>
</dbReference>
<keyword evidence="1 4" id="KW-0547">Nucleotide-binding</keyword>
<evidence type="ECO:0000256" key="7">
    <source>
        <dbReference type="SAM" id="MobiDB-lite"/>
    </source>
</evidence>
<dbReference type="InterPro" id="IPR019821">
    <property type="entry name" value="Kinesin_motor_CS"/>
</dbReference>
<dbReference type="PANTHER" id="PTHR47969">
    <property type="entry name" value="CHROMOSOME-ASSOCIATED KINESIN KIF4A-RELATED"/>
    <property type="match status" value="1"/>
</dbReference>
<gene>
    <name evidence="9" type="ORF">GPECTOR_3g43</name>
</gene>
<dbReference type="Proteomes" id="UP000075714">
    <property type="component" value="Unassembled WGS sequence"/>
</dbReference>
<evidence type="ECO:0000256" key="5">
    <source>
        <dbReference type="RuleBase" id="RU000394"/>
    </source>
</evidence>
<dbReference type="Gene3D" id="3.40.850.10">
    <property type="entry name" value="Kinesin motor domain"/>
    <property type="match status" value="1"/>
</dbReference>
<dbReference type="SMART" id="SM00129">
    <property type="entry name" value="KISc"/>
    <property type="match status" value="1"/>
</dbReference>
<evidence type="ECO:0000256" key="3">
    <source>
        <dbReference type="ARBA" id="ARBA00023175"/>
    </source>
</evidence>
<evidence type="ECO:0000256" key="2">
    <source>
        <dbReference type="ARBA" id="ARBA00022840"/>
    </source>
</evidence>
<evidence type="ECO:0000256" key="4">
    <source>
        <dbReference type="PROSITE-ProRule" id="PRU00283"/>
    </source>
</evidence>
<keyword evidence="5" id="KW-0493">Microtubule</keyword>
<dbReference type="GO" id="GO:0005524">
    <property type="term" value="F:ATP binding"/>
    <property type="evidence" value="ECO:0007669"/>
    <property type="project" value="UniProtKB-UniRule"/>
</dbReference>
<dbReference type="GO" id="GO:0051231">
    <property type="term" value="P:spindle elongation"/>
    <property type="evidence" value="ECO:0007669"/>
    <property type="project" value="TreeGrafter"/>
</dbReference>
<comment type="caution">
    <text evidence="9">The sequence shown here is derived from an EMBL/GenBank/DDBJ whole genome shotgun (WGS) entry which is preliminary data.</text>
</comment>
<dbReference type="OrthoDB" id="3176171at2759"/>